<feature type="region of interest" description="Disordered" evidence="1">
    <location>
        <begin position="560"/>
        <end position="630"/>
    </location>
</feature>
<feature type="region of interest" description="Disordered" evidence="1">
    <location>
        <begin position="348"/>
        <end position="517"/>
    </location>
</feature>
<dbReference type="Pfam" id="PF13914">
    <property type="entry name" value="Phostensin"/>
    <property type="match status" value="1"/>
</dbReference>
<feature type="region of interest" description="Disordered" evidence="1">
    <location>
        <begin position="179"/>
        <end position="200"/>
    </location>
</feature>
<dbReference type="PANTHER" id="PTHR21685:SF2">
    <property type="match status" value="1"/>
</dbReference>
<proteinExistence type="predicted"/>
<accession>A0A1S3I0G9</accession>
<protein>
    <submittedName>
        <fullName evidence="4">Uncharacterized protein LOC106159179</fullName>
    </submittedName>
</protein>
<feature type="compositionally biased region" description="Polar residues" evidence="1">
    <location>
        <begin position="601"/>
        <end position="617"/>
    </location>
</feature>
<dbReference type="OMA" id="HDICAND"/>
<feature type="compositionally biased region" description="Polar residues" evidence="1">
    <location>
        <begin position="489"/>
        <end position="504"/>
    </location>
</feature>
<feature type="compositionally biased region" description="Polar residues" evidence="1">
    <location>
        <begin position="284"/>
        <end position="293"/>
    </location>
</feature>
<dbReference type="PANTHER" id="PTHR21685">
    <property type="entry name" value="TON-B BOX DOMAIN"/>
    <property type="match status" value="1"/>
</dbReference>
<feature type="compositionally biased region" description="Basic and acidic residues" evidence="1">
    <location>
        <begin position="86"/>
        <end position="108"/>
    </location>
</feature>
<evidence type="ECO:0000256" key="1">
    <source>
        <dbReference type="SAM" id="MobiDB-lite"/>
    </source>
</evidence>
<feature type="region of interest" description="Disordered" evidence="1">
    <location>
        <begin position="850"/>
        <end position="872"/>
    </location>
</feature>
<feature type="compositionally biased region" description="Basic and acidic residues" evidence="1">
    <location>
        <begin position="231"/>
        <end position="240"/>
    </location>
</feature>
<dbReference type="AlphaFoldDB" id="A0A1S3I0G9"/>
<evidence type="ECO:0000313" key="4">
    <source>
        <dbReference type="RefSeq" id="XP_013390844.1"/>
    </source>
</evidence>
<feature type="domain" description="Phostensin/Taperin PP1-binding" evidence="2">
    <location>
        <begin position="737"/>
        <end position="816"/>
    </location>
</feature>
<dbReference type="GO" id="GO:0019902">
    <property type="term" value="F:phosphatase binding"/>
    <property type="evidence" value="ECO:0007669"/>
    <property type="project" value="InterPro"/>
</dbReference>
<sequence length="935" mass="102655">MHDTIETMSSVPEWKQALIEKRDKHTTQQISHRDERSTQSNRPHHEDKMLVGLPAWKREIVEKRRRQAKSETYSDNEIDSEFSRNGSDHSSHHSHSSDQSDTGSEKNGGHSAGATTHNKHDICANDDVRENGFDEETHIIPVKSNPWVVKDQQGRSRRRSRELRIDVSCEDGVTEIEYEGDGEVENSSPAESDHEEPYRPGFVNKLRGKFASLLSPTANASKPVWNTSSLERAHSHETTRLRSNSNEMSPRDVGFKLTAKNKAQSVDNLAGSRHFSSPVHISPKRQQSAPQQRDTVDGHPKQDSVSCDDFESPERIRIGSGTSADVPLIVSPMSSYREDIIIIEEPRDREIIPNGDVEPYRIRSSSREVIEEELPKPNTVLSARSMFEDPSAPPPGKSYNDTLKKRRAPQPPGGNKPKGATSTQEGEQVKVKPSSQVSANKPLDMPSGRLTNGNKAPSTKRPAPQPDQSGVKTARASKQPAPKHPALSSVGSAPSRTEFIQPSAVTKPASTKPVVSVAPAPRPVVSVAPAPRPVVSVAPAPRAKVSEDVPSKIEKVAEKEKTAIVNQQPKVSKEKSKAIESTASREQHGFSNRVSEIVGSKKQQGPTFSNRFSNNRFLTPDEPESRVEHTADGRVIISDKALERIRKAGKSWFFSAGDPKVVPGGATLVPVEAKARKVTPKPLDLKKVDVVQPPSNHFIPDKSIFDAPSDIDYTVLTGTAKVSDGSKNNGYHSQTQVVNSVPVTNIDDVPNTPEKSSTVDKHVATVVKTVKYEFIGANVQLEKSNLSTKKEKKLAVSFSNDQLASIHEYPSEDCMLNMLRSQGVKLDVDDIQDSPDMDNDEDEEDVLTMSIDNNSNKGSNSSLSSLQGLGSGGSGLSSYKGRFQMDYQFGMNMYQDEPVAPPKQEEPQPDPEDLSVKPADDDFAWSESATSDLLF</sequence>
<feature type="region of interest" description="Disordered" evidence="1">
    <location>
        <begin position="1"/>
        <end position="126"/>
    </location>
</feature>
<feature type="region of interest" description="Disordered" evidence="1">
    <location>
        <begin position="219"/>
        <end position="252"/>
    </location>
</feature>
<feature type="region of interest" description="Disordered" evidence="1">
    <location>
        <begin position="890"/>
        <end position="935"/>
    </location>
</feature>
<gene>
    <name evidence="4" type="primary">LOC106159179</name>
</gene>
<feature type="compositionally biased region" description="Basic and acidic residues" evidence="1">
    <location>
        <begin position="18"/>
        <end position="49"/>
    </location>
</feature>
<name>A0A1S3I0G9_LINAN</name>
<dbReference type="GeneID" id="106159179"/>
<dbReference type="InterPro" id="IPR026671">
    <property type="entry name" value="PPP1R18/Tprn"/>
</dbReference>
<reference evidence="4" key="1">
    <citation type="submission" date="2025-08" db="UniProtKB">
        <authorList>
            <consortium name="RefSeq"/>
        </authorList>
    </citation>
    <scope>IDENTIFICATION</scope>
    <source>
        <tissue evidence="4">Gonads</tissue>
    </source>
</reference>
<feature type="compositionally biased region" description="Low complexity" evidence="1">
    <location>
        <begin position="853"/>
        <end position="868"/>
    </location>
</feature>
<keyword evidence="3" id="KW-1185">Reference proteome</keyword>
<evidence type="ECO:0000259" key="2">
    <source>
        <dbReference type="Pfam" id="PF13914"/>
    </source>
</evidence>
<evidence type="ECO:0000313" key="3">
    <source>
        <dbReference type="Proteomes" id="UP000085678"/>
    </source>
</evidence>
<dbReference type="RefSeq" id="XP_013390844.1">
    <property type="nucleotide sequence ID" value="XM_013535390.1"/>
</dbReference>
<dbReference type="InParanoid" id="A0A1S3I0G9"/>
<feature type="compositionally biased region" description="Polar residues" evidence="1">
    <location>
        <begin position="219"/>
        <end position="230"/>
    </location>
</feature>
<dbReference type="InterPro" id="IPR025907">
    <property type="entry name" value="Phostensin/Taperin_PP1-bd_dom"/>
</dbReference>
<dbReference type="OrthoDB" id="6113067at2759"/>
<feature type="compositionally biased region" description="Basic and acidic residues" evidence="1">
    <location>
        <begin position="571"/>
        <end position="588"/>
    </location>
</feature>
<feature type="region of interest" description="Disordered" evidence="1">
    <location>
        <begin position="271"/>
        <end position="326"/>
    </location>
</feature>
<feature type="compositionally biased region" description="Basic and acidic residues" evidence="1">
    <location>
        <begin position="358"/>
        <end position="375"/>
    </location>
</feature>
<dbReference type="Proteomes" id="UP000085678">
    <property type="component" value="Unplaced"/>
</dbReference>
<feature type="compositionally biased region" description="Polar residues" evidence="1">
    <location>
        <begin position="1"/>
        <end position="10"/>
    </location>
</feature>
<organism evidence="3 4">
    <name type="scientific">Lingula anatina</name>
    <name type="common">Brachiopod</name>
    <name type="synonym">Lingula unguis</name>
    <dbReference type="NCBI Taxonomy" id="7574"/>
    <lineage>
        <taxon>Eukaryota</taxon>
        <taxon>Metazoa</taxon>
        <taxon>Spiralia</taxon>
        <taxon>Lophotrochozoa</taxon>
        <taxon>Brachiopoda</taxon>
        <taxon>Linguliformea</taxon>
        <taxon>Lingulata</taxon>
        <taxon>Lingulida</taxon>
        <taxon>Linguloidea</taxon>
        <taxon>Lingulidae</taxon>
        <taxon>Lingula</taxon>
    </lineage>
</organism>
<dbReference type="KEGG" id="lak:106159179"/>